<evidence type="ECO:0000256" key="1">
    <source>
        <dbReference type="SAM" id="MobiDB-lite"/>
    </source>
</evidence>
<name>A0ABD1HBA7_SALDI</name>
<proteinExistence type="predicted"/>
<evidence type="ECO:0000313" key="2">
    <source>
        <dbReference type="EMBL" id="KAL1553235.1"/>
    </source>
</evidence>
<dbReference type="PANTHER" id="PTHR34130:SF14">
    <property type="match status" value="1"/>
</dbReference>
<dbReference type="EMBL" id="JBEAFC010000006">
    <property type="protein sequence ID" value="KAL1553235.1"/>
    <property type="molecule type" value="Genomic_DNA"/>
</dbReference>
<dbReference type="PANTHER" id="PTHR34130">
    <property type="entry name" value="OS08G0243800 PROTEIN"/>
    <property type="match status" value="1"/>
</dbReference>
<reference evidence="2 3" key="1">
    <citation type="submission" date="2024-06" db="EMBL/GenBank/DDBJ databases">
        <title>A chromosome level genome sequence of Diviner's sage (Salvia divinorum).</title>
        <authorList>
            <person name="Ford S.A."/>
            <person name="Ro D.-K."/>
            <person name="Ness R.W."/>
            <person name="Phillips M.A."/>
        </authorList>
    </citation>
    <scope>NUCLEOTIDE SEQUENCE [LARGE SCALE GENOMIC DNA]</scope>
    <source>
        <strain evidence="2">SAF-2024a</strain>
        <tissue evidence="2">Leaf</tissue>
    </source>
</reference>
<evidence type="ECO:0000313" key="3">
    <source>
        <dbReference type="Proteomes" id="UP001567538"/>
    </source>
</evidence>
<gene>
    <name evidence="2" type="ORF">AAHA92_13935</name>
</gene>
<comment type="caution">
    <text evidence="2">The sequence shown here is derived from an EMBL/GenBank/DDBJ whole genome shotgun (WGS) entry which is preliminary data.</text>
</comment>
<sequence>MEEIKEENYASLSLQQPDTEEEEPHRLSFSHLPMPLSNSATDPSPRPNLLFEFSAADPAPAPPHSYHNDIVFCGKIIHEEGDDEDGLNEYQKRDYFATVKSKSLRSKPSSPESDQRRLSATARFSGELLRPKSPDVEYHVQRVNISSLTSMSAKSRRRMFMFGPVKFKPEMELSAIKQRQGKQGAAAAESGGGGRKGQWEMFKWSLKGRSHFTSVLARSLGCGGGGGWARQASGSHRLVGAIE</sequence>
<accession>A0ABD1HBA7</accession>
<dbReference type="AlphaFoldDB" id="A0ABD1HBA7"/>
<dbReference type="Proteomes" id="UP001567538">
    <property type="component" value="Unassembled WGS sequence"/>
</dbReference>
<organism evidence="2 3">
    <name type="scientific">Salvia divinorum</name>
    <name type="common">Maria pastora</name>
    <name type="synonym">Diviner's sage</name>
    <dbReference type="NCBI Taxonomy" id="28513"/>
    <lineage>
        <taxon>Eukaryota</taxon>
        <taxon>Viridiplantae</taxon>
        <taxon>Streptophyta</taxon>
        <taxon>Embryophyta</taxon>
        <taxon>Tracheophyta</taxon>
        <taxon>Spermatophyta</taxon>
        <taxon>Magnoliopsida</taxon>
        <taxon>eudicotyledons</taxon>
        <taxon>Gunneridae</taxon>
        <taxon>Pentapetalae</taxon>
        <taxon>asterids</taxon>
        <taxon>lamiids</taxon>
        <taxon>Lamiales</taxon>
        <taxon>Lamiaceae</taxon>
        <taxon>Nepetoideae</taxon>
        <taxon>Mentheae</taxon>
        <taxon>Salviinae</taxon>
        <taxon>Salvia</taxon>
        <taxon>Salvia subgen. Calosphace</taxon>
    </lineage>
</organism>
<feature type="region of interest" description="Disordered" evidence="1">
    <location>
        <begin position="1"/>
        <end position="55"/>
    </location>
</feature>
<feature type="region of interest" description="Disordered" evidence="1">
    <location>
        <begin position="101"/>
        <end position="125"/>
    </location>
</feature>
<keyword evidence="3" id="KW-1185">Reference proteome</keyword>
<protein>
    <submittedName>
        <fullName evidence="2">Uncharacterized protein</fullName>
    </submittedName>
</protein>